<dbReference type="Pfam" id="PF13416">
    <property type="entry name" value="SBP_bac_8"/>
    <property type="match status" value="1"/>
</dbReference>
<evidence type="ECO:0000256" key="3">
    <source>
        <dbReference type="ARBA" id="ARBA00023136"/>
    </source>
</evidence>
<dbReference type="EMBL" id="CP016808">
    <property type="protein sequence ID" value="ANY67119.1"/>
    <property type="molecule type" value="Genomic_DNA"/>
</dbReference>
<feature type="region of interest" description="Disordered" evidence="6">
    <location>
        <begin position="31"/>
        <end position="51"/>
    </location>
</feature>
<dbReference type="InterPro" id="IPR050490">
    <property type="entry name" value="Bact_solute-bd_prot1"/>
</dbReference>
<dbReference type="AlphaFoldDB" id="A0A1B2DHG9"/>
<dbReference type="PROSITE" id="PS51257">
    <property type="entry name" value="PROKAR_LIPOPROTEIN"/>
    <property type="match status" value="1"/>
</dbReference>
<accession>A0A1B2DHG9</accession>
<dbReference type="PANTHER" id="PTHR43649">
    <property type="entry name" value="ARABINOSE-BINDING PROTEIN-RELATED"/>
    <property type="match status" value="1"/>
</dbReference>
<evidence type="ECO:0008006" key="9">
    <source>
        <dbReference type="Google" id="ProtNLM"/>
    </source>
</evidence>
<evidence type="ECO:0000256" key="4">
    <source>
        <dbReference type="ARBA" id="ARBA00023139"/>
    </source>
</evidence>
<feature type="chain" id="PRO_5038850760" description="ABC transporter substrate-binding protein" evidence="7">
    <location>
        <begin position="28"/>
        <end position="522"/>
    </location>
</feature>
<dbReference type="RefSeq" id="WP_099518330.1">
    <property type="nucleotide sequence ID" value="NZ_CP016808.1"/>
</dbReference>
<keyword evidence="3" id="KW-0472">Membrane</keyword>
<evidence type="ECO:0000313" key="8">
    <source>
        <dbReference type="EMBL" id="ANY67119.1"/>
    </source>
</evidence>
<evidence type="ECO:0000256" key="5">
    <source>
        <dbReference type="ARBA" id="ARBA00023288"/>
    </source>
</evidence>
<keyword evidence="1" id="KW-1003">Cell membrane</keyword>
<dbReference type="Gene3D" id="3.40.190.10">
    <property type="entry name" value="Periplasmic binding protein-like II"/>
    <property type="match status" value="2"/>
</dbReference>
<evidence type="ECO:0000256" key="2">
    <source>
        <dbReference type="ARBA" id="ARBA00022729"/>
    </source>
</evidence>
<feature type="compositionally biased region" description="Low complexity" evidence="6">
    <location>
        <begin position="31"/>
        <end position="40"/>
    </location>
</feature>
<keyword evidence="5" id="KW-0449">Lipoprotein</keyword>
<gene>
    <name evidence="8" type="ORF">BBD42_12085</name>
</gene>
<name>A0A1B2DHG9_9BACL</name>
<keyword evidence="4" id="KW-0564">Palmitate</keyword>
<organism evidence="8">
    <name type="scientific">Paenibacillus sp. BIHB 4019</name>
    <dbReference type="NCBI Taxonomy" id="1870819"/>
    <lineage>
        <taxon>Bacteria</taxon>
        <taxon>Bacillati</taxon>
        <taxon>Bacillota</taxon>
        <taxon>Bacilli</taxon>
        <taxon>Bacillales</taxon>
        <taxon>Paenibacillaceae</taxon>
        <taxon>Paenibacillus</taxon>
    </lineage>
</organism>
<feature type="signal peptide" evidence="7">
    <location>
        <begin position="1"/>
        <end position="27"/>
    </location>
</feature>
<protein>
    <recommendedName>
        <fullName evidence="9">ABC transporter substrate-binding protein</fullName>
    </recommendedName>
</protein>
<proteinExistence type="predicted"/>
<dbReference type="SUPFAM" id="SSF53850">
    <property type="entry name" value="Periplasmic binding protein-like II"/>
    <property type="match status" value="1"/>
</dbReference>
<dbReference type="PANTHER" id="PTHR43649:SF33">
    <property type="entry name" value="POLYGALACTURONAN_RHAMNOGALACTURONAN-BINDING PROTEIN YTCQ"/>
    <property type="match status" value="1"/>
</dbReference>
<evidence type="ECO:0000256" key="6">
    <source>
        <dbReference type="SAM" id="MobiDB-lite"/>
    </source>
</evidence>
<dbReference type="InterPro" id="IPR006059">
    <property type="entry name" value="SBP"/>
</dbReference>
<keyword evidence="2 7" id="KW-0732">Signal</keyword>
<feature type="compositionally biased region" description="Polar residues" evidence="6">
    <location>
        <begin position="41"/>
        <end position="51"/>
    </location>
</feature>
<evidence type="ECO:0000256" key="1">
    <source>
        <dbReference type="ARBA" id="ARBA00022475"/>
    </source>
</evidence>
<reference evidence="8" key="1">
    <citation type="submission" date="2016-08" db="EMBL/GenBank/DDBJ databases">
        <title>Complete Genome Seqeunce of Paenibacillus sp. BIHB 4019 from tea rhizoplane.</title>
        <authorList>
            <person name="Thakur R."/>
            <person name="Swarnkar M.K."/>
            <person name="Gulati A."/>
        </authorList>
    </citation>
    <scope>NUCLEOTIDE SEQUENCE [LARGE SCALE GENOMIC DNA]</scope>
    <source>
        <strain evidence="8">BIHB4019</strain>
    </source>
</reference>
<evidence type="ECO:0000256" key="7">
    <source>
        <dbReference type="SAM" id="SignalP"/>
    </source>
</evidence>
<sequence>MQQMGRKKRVNSFIVIGMMVSLLSACSGNSSSESPAANAGGQVTPSESTSSKEPVELSVFVNHPWFPVKDWSGSIPEMITEKTGVKLKVTVAADDKQLPLMIASGDLPDLVFTSTNLDRLADPAVSYSWNELIEKYAPDFKPDQDRIAINTETDGNFYTIRNNFATQAEWDANPNASVSPGALGIRQDIMDALGKPALNNLQDLENILGQVKAKYPDMIPLMLDKNWGYYYLKQQFGIPTITTDLYEKDGKVSYYINHPKSLDYYKYINSLYRNEYITGENFAFKDTLRDNDYVLKGKVFAEADNTNDIDNMNSQIKLDNNAKLTQLVKPLGSDAKYYNASVGWSGVYITKENKNPEASIKFMQYMFSEEGQKLGLWGIEGKHYKWNNEGKYPELLYKQGDSDYINKEGIGFWGLMSNSAAIDIADPNIESSHVKKAAKDTMVLVPALGLLVPKSDSEEGVILSKLKEMISTEEVRIFMSDSEESAVKAYNDMLAKAEQIGLSKYEAWLNKKYEEVKPLFQK</sequence>